<evidence type="ECO:0000313" key="3">
    <source>
        <dbReference type="Proteomes" id="UP001219525"/>
    </source>
</evidence>
<feature type="compositionally biased region" description="Basic and acidic residues" evidence="1">
    <location>
        <begin position="1"/>
        <end position="13"/>
    </location>
</feature>
<organism evidence="2 3">
    <name type="scientific">Mycena pura</name>
    <dbReference type="NCBI Taxonomy" id="153505"/>
    <lineage>
        <taxon>Eukaryota</taxon>
        <taxon>Fungi</taxon>
        <taxon>Dikarya</taxon>
        <taxon>Basidiomycota</taxon>
        <taxon>Agaricomycotina</taxon>
        <taxon>Agaricomycetes</taxon>
        <taxon>Agaricomycetidae</taxon>
        <taxon>Agaricales</taxon>
        <taxon>Marasmiineae</taxon>
        <taxon>Mycenaceae</taxon>
        <taxon>Mycena</taxon>
    </lineage>
</organism>
<evidence type="ECO:0000313" key="2">
    <source>
        <dbReference type="EMBL" id="KAJ7212503.1"/>
    </source>
</evidence>
<gene>
    <name evidence="2" type="ORF">GGX14DRAFT_393406</name>
</gene>
<protein>
    <submittedName>
        <fullName evidence="2">Uncharacterized protein</fullName>
    </submittedName>
</protein>
<sequence>MDYRPRTTSRGDADTVGPGACAREQPPATGQAKGTVQEKGESQKMVKNKEAIKQYAAGGGPKAVVGLLAFHNEKIRQFQAMTNDQVMQSDEDRISTAFTWFTDPHSTVAQALNLLDKIPPLVLPVDERRPEFESLVVERKYKAKIHVHLSSSRIAIQGEEVNEKITDDFHLLQNLLPAVDIAQAVHGASLAASPAYSQSRATGDLIVYADGKREPGFISVVIEDKTASVFSKHKSKFMELITHRPFPFPPRNEMESAPSEMRIWIQIWGQMLTYHAYFAKVFSPIGVLYIRRELNSNELVASRLYDNLDGELWTGTRGVYIVQHGHSTFLPDISVDIGCQCTTPASPTPFTKQLGRGASGIMLNSLAGSRVIKLFQDRNLAFHEANVLRRAQGVPNIPSLHGVVSNGDRIGVMSSYAGAPIGNLATLTLVQNRRLMLPLDINCLKQ</sequence>
<evidence type="ECO:0000256" key="1">
    <source>
        <dbReference type="SAM" id="MobiDB-lite"/>
    </source>
</evidence>
<comment type="caution">
    <text evidence="2">The sequence shown here is derived from an EMBL/GenBank/DDBJ whole genome shotgun (WGS) entry which is preliminary data.</text>
</comment>
<feature type="region of interest" description="Disordered" evidence="1">
    <location>
        <begin position="1"/>
        <end position="41"/>
    </location>
</feature>
<name>A0AAD6VKI5_9AGAR</name>
<accession>A0AAD6VKI5</accession>
<dbReference type="Proteomes" id="UP001219525">
    <property type="component" value="Unassembled WGS sequence"/>
</dbReference>
<dbReference type="AlphaFoldDB" id="A0AAD6VKI5"/>
<reference evidence="2" key="1">
    <citation type="submission" date="2023-03" db="EMBL/GenBank/DDBJ databases">
        <title>Massive genome expansion in bonnet fungi (Mycena s.s.) driven by repeated elements and novel gene families across ecological guilds.</title>
        <authorList>
            <consortium name="Lawrence Berkeley National Laboratory"/>
            <person name="Harder C.B."/>
            <person name="Miyauchi S."/>
            <person name="Viragh M."/>
            <person name="Kuo A."/>
            <person name="Thoen E."/>
            <person name="Andreopoulos B."/>
            <person name="Lu D."/>
            <person name="Skrede I."/>
            <person name="Drula E."/>
            <person name="Henrissat B."/>
            <person name="Morin E."/>
            <person name="Kohler A."/>
            <person name="Barry K."/>
            <person name="LaButti K."/>
            <person name="Morin E."/>
            <person name="Salamov A."/>
            <person name="Lipzen A."/>
            <person name="Mereny Z."/>
            <person name="Hegedus B."/>
            <person name="Baldrian P."/>
            <person name="Stursova M."/>
            <person name="Weitz H."/>
            <person name="Taylor A."/>
            <person name="Grigoriev I.V."/>
            <person name="Nagy L.G."/>
            <person name="Martin F."/>
            <person name="Kauserud H."/>
        </authorList>
    </citation>
    <scope>NUCLEOTIDE SEQUENCE</scope>
    <source>
        <strain evidence="2">9144</strain>
    </source>
</reference>
<dbReference type="EMBL" id="JARJCW010000023">
    <property type="protein sequence ID" value="KAJ7212503.1"/>
    <property type="molecule type" value="Genomic_DNA"/>
</dbReference>
<keyword evidence="3" id="KW-1185">Reference proteome</keyword>
<proteinExistence type="predicted"/>